<proteinExistence type="predicted"/>
<evidence type="ECO:0000313" key="3">
    <source>
        <dbReference type="Proteomes" id="UP000324897"/>
    </source>
</evidence>
<gene>
    <name evidence="2" type="ORF">EJB05_09641</name>
</gene>
<dbReference type="Gene3D" id="1.20.1280.50">
    <property type="match status" value="1"/>
</dbReference>
<dbReference type="InterPro" id="IPR036047">
    <property type="entry name" value="F-box-like_dom_sf"/>
</dbReference>
<dbReference type="EMBL" id="RWGY01000005">
    <property type="protein sequence ID" value="TVU43195.1"/>
    <property type="molecule type" value="Genomic_DNA"/>
</dbReference>
<organism evidence="2 3">
    <name type="scientific">Eragrostis curvula</name>
    <name type="common">weeping love grass</name>
    <dbReference type="NCBI Taxonomy" id="38414"/>
    <lineage>
        <taxon>Eukaryota</taxon>
        <taxon>Viridiplantae</taxon>
        <taxon>Streptophyta</taxon>
        <taxon>Embryophyta</taxon>
        <taxon>Tracheophyta</taxon>
        <taxon>Spermatophyta</taxon>
        <taxon>Magnoliopsida</taxon>
        <taxon>Liliopsida</taxon>
        <taxon>Poales</taxon>
        <taxon>Poaceae</taxon>
        <taxon>PACMAD clade</taxon>
        <taxon>Chloridoideae</taxon>
        <taxon>Eragrostideae</taxon>
        <taxon>Eragrostidinae</taxon>
        <taxon>Eragrostis</taxon>
    </lineage>
</organism>
<dbReference type="OrthoDB" id="695616at2759"/>
<feature type="domain" description="F-box" evidence="1">
    <location>
        <begin position="15"/>
        <end position="63"/>
    </location>
</feature>
<dbReference type="FunFam" id="1.20.1280.50:FF:000037">
    <property type="entry name" value="F-box protein SKIP19"/>
    <property type="match status" value="1"/>
</dbReference>
<comment type="caution">
    <text evidence="2">The sequence shown here is derived from an EMBL/GenBank/DDBJ whole genome shotgun (WGS) entry which is preliminary data.</text>
</comment>
<reference evidence="2 3" key="1">
    <citation type="journal article" date="2019" name="Sci. Rep.">
        <title>A high-quality genome of Eragrostis curvula grass provides insights into Poaceae evolution and supports new strategies to enhance forage quality.</title>
        <authorList>
            <person name="Carballo J."/>
            <person name="Santos B.A.C.M."/>
            <person name="Zappacosta D."/>
            <person name="Garbus I."/>
            <person name="Selva J.P."/>
            <person name="Gallo C.A."/>
            <person name="Diaz A."/>
            <person name="Albertini E."/>
            <person name="Caccamo M."/>
            <person name="Echenique V."/>
        </authorList>
    </citation>
    <scope>NUCLEOTIDE SEQUENCE [LARGE SCALE GENOMIC DNA]</scope>
    <source>
        <strain evidence="3">cv. Victoria</strain>
        <tissue evidence="2">Leaf</tissue>
    </source>
</reference>
<dbReference type="Pfam" id="PF12937">
    <property type="entry name" value="F-box-like"/>
    <property type="match status" value="1"/>
</dbReference>
<keyword evidence="3" id="KW-1185">Reference proteome</keyword>
<evidence type="ECO:0000313" key="2">
    <source>
        <dbReference type="EMBL" id="TVU43195.1"/>
    </source>
</evidence>
<sequence>MTYTGGGAPRPAPEAREWASLPGEILFDVFLRLGLCEVMTGAEFVCTAWRHVALEEPVLWRRIGLDEWSAQGRHIDMESR</sequence>
<protein>
    <recommendedName>
        <fullName evidence="1">F-box domain-containing protein</fullName>
    </recommendedName>
</protein>
<dbReference type="SUPFAM" id="SSF81383">
    <property type="entry name" value="F-box domain"/>
    <property type="match status" value="1"/>
</dbReference>
<dbReference type="Proteomes" id="UP000324897">
    <property type="component" value="Unassembled WGS sequence"/>
</dbReference>
<dbReference type="InterPro" id="IPR001810">
    <property type="entry name" value="F-box_dom"/>
</dbReference>
<name>A0A5J9W5F9_9POAL</name>
<accession>A0A5J9W5F9</accession>
<dbReference type="PANTHER" id="PTHR38926">
    <property type="entry name" value="F-BOX DOMAIN CONTAINING PROTEIN, EXPRESSED"/>
    <property type="match status" value="1"/>
</dbReference>
<dbReference type="PROSITE" id="PS50181">
    <property type="entry name" value="FBOX"/>
    <property type="match status" value="1"/>
</dbReference>
<dbReference type="Gramene" id="TVU43195">
    <property type="protein sequence ID" value="TVU43195"/>
    <property type="gene ID" value="EJB05_09641"/>
</dbReference>
<dbReference type="AlphaFoldDB" id="A0A5J9W5F9"/>
<feature type="non-terminal residue" evidence="2">
    <location>
        <position position="1"/>
    </location>
</feature>
<dbReference type="PANTHER" id="PTHR38926:SF74">
    <property type="entry name" value="OS08G0193600 PROTEIN"/>
    <property type="match status" value="1"/>
</dbReference>
<evidence type="ECO:0000259" key="1">
    <source>
        <dbReference type="PROSITE" id="PS50181"/>
    </source>
</evidence>